<feature type="transmembrane region" description="Helical" evidence="1">
    <location>
        <begin position="21"/>
        <end position="40"/>
    </location>
</feature>
<reference evidence="5" key="4">
    <citation type="submission" date="2016-11" db="EMBL/GenBank/DDBJ databases">
        <authorList>
            <person name="Jaros S."/>
            <person name="Januszkiewicz K."/>
            <person name="Wedrychowicz H."/>
        </authorList>
    </citation>
    <scope>NUCLEOTIDE SEQUENCE [LARGE SCALE GENOMIC DNA]</scope>
    <source>
        <strain evidence="5">DSM 1682</strain>
    </source>
</reference>
<feature type="transmembrane region" description="Helical" evidence="1">
    <location>
        <begin position="46"/>
        <end position="67"/>
    </location>
</feature>
<dbReference type="EMBL" id="CP014223">
    <property type="protein sequence ID" value="AMJ42318.1"/>
    <property type="molecule type" value="Genomic_DNA"/>
</dbReference>
<name>A0A110A7U1_ANAPI</name>
<accession>A0A110A7U1</accession>
<dbReference type="AlphaFoldDB" id="A0A110A7U1"/>
<organism evidence="3 5">
    <name type="scientific">Anaerotignum propionicum DSM 1682</name>
    <dbReference type="NCBI Taxonomy" id="991789"/>
    <lineage>
        <taxon>Bacteria</taxon>
        <taxon>Bacillati</taxon>
        <taxon>Bacillota</taxon>
        <taxon>Clostridia</taxon>
        <taxon>Lachnospirales</taxon>
        <taxon>Anaerotignaceae</taxon>
        <taxon>Anaerotignum</taxon>
    </lineage>
</organism>
<reference evidence="4" key="2">
    <citation type="submission" date="2016-01" db="EMBL/GenBank/DDBJ databases">
        <authorList>
            <person name="Poehlein A."/>
            <person name="Schlien K."/>
            <person name="Gottschalk G."/>
            <person name="Buckel W."/>
            <person name="Daniel R."/>
        </authorList>
    </citation>
    <scope>NUCLEOTIDE SEQUENCE [LARGE SCALE GENOMIC DNA]</scope>
    <source>
        <strain evidence="4">X2</strain>
    </source>
</reference>
<keyword evidence="4" id="KW-1185">Reference proteome</keyword>
<protein>
    <submittedName>
        <fullName evidence="3">Uncharacterized protein</fullName>
    </submittedName>
</protein>
<keyword evidence="1" id="KW-1133">Transmembrane helix</keyword>
<keyword evidence="1" id="KW-0472">Membrane</keyword>
<evidence type="ECO:0000313" key="5">
    <source>
        <dbReference type="Proteomes" id="UP000184204"/>
    </source>
</evidence>
<reference evidence="2 4" key="1">
    <citation type="journal article" date="2016" name="Genome Announc.">
        <title>Complete Genome Sequence of the Amino Acid-Fermenting Clostridium propionicum X2 (DSM 1682).</title>
        <authorList>
            <person name="Poehlein A."/>
            <person name="Schlien K."/>
            <person name="Chowdhury N.P."/>
            <person name="Gottschalk G."/>
            <person name="Buckel W."/>
            <person name="Daniel R."/>
        </authorList>
    </citation>
    <scope>NUCLEOTIDE SEQUENCE [LARGE SCALE GENOMIC DNA]</scope>
    <source>
        <strain evidence="2 4">X2</strain>
    </source>
</reference>
<sequence>MLYWFIDTLAYRMGALKIKRFFETFVICFIMCIILLFFGALIFQSVIATIATVALFFTILISIYIELQTKIEELENRIKALEPLEEQDEAVVMQENENKLV</sequence>
<evidence type="ECO:0000313" key="4">
    <source>
        <dbReference type="Proteomes" id="UP000068026"/>
    </source>
</evidence>
<evidence type="ECO:0000313" key="3">
    <source>
        <dbReference type="EMBL" id="SHE56239.1"/>
    </source>
</evidence>
<keyword evidence="1" id="KW-0812">Transmembrane</keyword>
<dbReference type="Proteomes" id="UP000068026">
    <property type="component" value="Chromosome"/>
</dbReference>
<dbReference type="EMBL" id="FQUA01000003">
    <property type="protein sequence ID" value="SHE56239.1"/>
    <property type="molecule type" value="Genomic_DNA"/>
</dbReference>
<dbReference type="RefSeq" id="WP_066052962.1">
    <property type="nucleotide sequence ID" value="NZ_CP014223.1"/>
</dbReference>
<evidence type="ECO:0000313" key="2">
    <source>
        <dbReference type="EMBL" id="AMJ42318.1"/>
    </source>
</evidence>
<gene>
    <name evidence="2" type="ORF">CPRO_27720</name>
    <name evidence="3" type="ORF">SAMN02745151_01137</name>
</gene>
<dbReference type="KEGG" id="cpro:CPRO_27720"/>
<reference evidence="3" key="3">
    <citation type="submission" date="2016-11" db="EMBL/GenBank/DDBJ databases">
        <authorList>
            <person name="Varghese N."/>
            <person name="Submissions S."/>
        </authorList>
    </citation>
    <scope>NUCLEOTIDE SEQUENCE</scope>
    <source>
        <strain evidence="3">DSM 1682</strain>
    </source>
</reference>
<evidence type="ECO:0000256" key="1">
    <source>
        <dbReference type="SAM" id="Phobius"/>
    </source>
</evidence>
<proteinExistence type="predicted"/>
<dbReference type="Proteomes" id="UP000184204">
    <property type="component" value="Unassembled WGS sequence"/>
</dbReference>